<reference evidence="3" key="1">
    <citation type="submission" date="2020-07" db="EMBL/GenBank/DDBJ databases">
        <authorList>
            <person name="Nieuwenhuis M."/>
            <person name="Van De Peppel L.J.J."/>
        </authorList>
    </citation>
    <scope>NUCLEOTIDE SEQUENCE</scope>
    <source>
        <strain evidence="3">AP01</strain>
        <tissue evidence="3">Mycelium</tissue>
    </source>
</reference>
<dbReference type="Proteomes" id="UP000775547">
    <property type="component" value="Unassembled WGS sequence"/>
</dbReference>
<proteinExistence type="predicted"/>
<reference evidence="3" key="2">
    <citation type="submission" date="2021-10" db="EMBL/GenBank/DDBJ databases">
        <title>Phylogenomics reveals ancestral predisposition of the termite-cultivated fungus Termitomyces towards a domesticated lifestyle.</title>
        <authorList>
            <person name="Auxier B."/>
            <person name="Grum-Grzhimaylo A."/>
            <person name="Cardenas M.E."/>
            <person name="Lodge J.D."/>
            <person name="Laessoe T."/>
            <person name="Pedersen O."/>
            <person name="Smith M.E."/>
            <person name="Kuyper T.W."/>
            <person name="Franco-Molano E.A."/>
            <person name="Baroni T.J."/>
            <person name="Aanen D.K."/>
        </authorList>
    </citation>
    <scope>NUCLEOTIDE SEQUENCE</scope>
    <source>
        <strain evidence="3">AP01</strain>
        <tissue evidence="3">Mycelium</tissue>
    </source>
</reference>
<keyword evidence="4" id="KW-1185">Reference proteome</keyword>
<accession>A0A9P7G837</accession>
<dbReference type="Pfam" id="PF14773">
    <property type="entry name" value="VIGSSK"/>
    <property type="match status" value="1"/>
</dbReference>
<evidence type="ECO:0000259" key="2">
    <source>
        <dbReference type="Pfam" id="PF14773"/>
    </source>
</evidence>
<name>A0A9P7G837_9AGAR</name>
<evidence type="ECO:0000313" key="4">
    <source>
        <dbReference type="Proteomes" id="UP000775547"/>
    </source>
</evidence>
<comment type="caution">
    <text evidence="3">The sequence shown here is derived from an EMBL/GenBank/DDBJ whole genome shotgun (WGS) entry which is preliminary data.</text>
</comment>
<evidence type="ECO:0000313" key="3">
    <source>
        <dbReference type="EMBL" id="KAG5645624.1"/>
    </source>
</evidence>
<dbReference type="AlphaFoldDB" id="A0A9P7G837"/>
<protein>
    <recommendedName>
        <fullName evidence="2">Helicase-associated putative binding domain-containing protein</fullName>
    </recommendedName>
</protein>
<evidence type="ECO:0000256" key="1">
    <source>
        <dbReference type="SAM" id="MobiDB-lite"/>
    </source>
</evidence>
<organism evidence="3 4">
    <name type="scientific">Asterophora parasitica</name>
    <dbReference type="NCBI Taxonomy" id="117018"/>
    <lineage>
        <taxon>Eukaryota</taxon>
        <taxon>Fungi</taxon>
        <taxon>Dikarya</taxon>
        <taxon>Basidiomycota</taxon>
        <taxon>Agaricomycotina</taxon>
        <taxon>Agaricomycetes</taxon>
        <taxon>Agaricomycetidae</taxon>
        <taxon>Agaricales</taxon>
        <taxon>Tricholomatineae</taxon>
        <taxon>Lyophyllaceae</taxon>
        <taxon>Asterophora</taxon>
    </lineage>
</organism>
<dbReference type="OrthoDB" id="413460at2759"/>
<feature type="region of interest" description="Disordered" evidence="1">
    <location>
        <begin position="152"/>
        <end position="208"/>
    </location>
</feature>
<dbReference type="InterPro" id="IPR029256">
    <property type="entry name" value="Heliccase-ass-bd"/>
</dbReference>
<sequence>MAIGYEASVQTRYVLLDIRDFWDLPGPRYFEGIQGDTSKKGELFGIENIFRLHEDKLATKMAIEKANLAELDWALSHMGGSSSSKPRKQNKNAGDDWLAEAESKGAKDKDADLVRIISFPLPSLETREQDAIQRTLNAIGVKYSHHNDQILVPSRIEEERTKKTLQKSRQRRKSKPKAGSPVESDSKYKPQWPPVRKHHKPRPTPEEQ</sequence>
<feature type="compositionally biased region" description="Basic residues" evidence="1">
    <location>
        <begin position="163"/>
        <end position="176"/>
    </location>
</feature>
<feature type="domain" description="Helicase-associated putative binding" evidence="2">
    <location>
        <begin position="126"/>
        <end position="159"/>
    </location>
</feature>
<dbReference type="EMBL" id="JABCKV010000035">
    <property type="protein sequence ID" value="KAG5645624.1"/>
    <property type="molecule type" value="Genomic_DNA"/>
</dbReference>
<gene>
    <name evidence="3" type="ORF">DXG03_005615</name>
</gene>